<dbReference type="Gene3D" id="2.60.40.10">
    <property type="entry name" value="Immunoglobulins"/>
    <property type="match status" value="1"/>
</dbReference>
<dbReference type="OrthoDB" id="1668230at2759"/>
<dbReference type="Proteomes" id="UP001152320">
    <property type="component" value="Chromosome 6"/>
</dbReference>
<keyword evidence="1" id="KW-1015">Disulfide bond</keyword>
<dbReference type="GO" id="GO:0016301">
    <property type="term" value="F:kinase activity"/>
    <property type="evidence" value="ECO:0007669"/>
    <property type="project" value="UniProtKB-KW"/>
</dbReference>
<evidence type="ECO:0000313" key="3">
    <source>
        <dbReference type="EMBL" id="KAJ8039881.1"/>
    </source>
</evidence>
<keyword evidence="3" id="KW-0808">Transferase</keyword>
<proteinExistence type="predicted"/>
<dbReference type="Gene3D" id="2.170.300.10">
    <property type="entry name" value="Tie2 ligand-binding domain superfamily"/>
    <property type="match status" value="1"/>
</dbReference>
<keyword evidence="3" id="KW-0418">Kinase</keyword>
<dbReference type="SUPFAM" id="SSF57196">
    <property type="entry name" value="EGF/Laminin"/>
    <property type="match status" value="1"/>
</dbReference>
<comment type="caution">
    <text evidence="1">Lacks conserved residue(s) required for the propagation of feature annotation.</text>
</comment>
<dbReference type="SMART" id="SM00181">
    <property type="entry name" value="EGF"/>
    <property type="match status" value="3"/>
</dbReference>
<comment type="caution">
    <text evidence="3">The sequence shown here is derived from an EMBL/GenBank/DDBJ whole genome shotgun (WGS) entry which is preliminary data.</text>
</comment>
<dbReference type="AlphaFoldDB" id="A0A9Q1C6Z4"/>
<evidence type="ECO:0000256" key="1">
    <source>
        <dbReference type="PROSITE-ProRule" id="PRU00076"/>
    </source>
</evidence>
<dbReference type="PANTHER" id="PTHR24035">
    <property type="entry name" value="MULTIPLE EPIDERMAL GROWTH FACTOR-LIKE DOMAINS PROTEIN"/>
    <property type="match status" value="1"/>
</dbReference>
<protein>
    <submittedName>
        <fullName evidence="3">Tyrosine-protein kinase receptor Tie-1</fullName>
    </submittedName>
</protein>
<name>A0A9Q1C6Z4_HOLLE</name>
<dbReference type="PROSITE" id="PS01186">
    <property type="entry name" value="EGF_2"/>
    <property type="match status" value="1"/>
</dbReference>
<evidence type="ECO:0000313" key="4">
    <source>
        <dbReference type="Proteomes" id="UP001152320"/>
    </source>
</evidence>
<accession>A0A9Q1C6Z4</accession>
<dbReference type="FunFam" id="2.170.300.10:FF:000003">
    <property type="entry name" value="tyrosine-protein kinase receptor Tie-1 isoform X1"/>
    <property type="match status" value="1"/>
</dbReference>
<organism evidence="3 4">
    <name type="scientific">Holothuria leucospilota</name>
    <name type="common">Black long sea cucumber</name>
    <name type="synonym">Mertensiothuria leucospilota</name>
    <dbReference type="NCBI Taxonomy" id="206669"/>
    <lineage>
        <taxon>Eukaryota</taxon>
        <taxon>Metazoa</taxon>
        <taxon>Echinodermata</taxon>
        <taxon>Eleutherozoa</taxon>
        <taxon>Echinozoa</taxon>
        <taxon>Holothuroidea</taxon>
        <taxon>Aspidochirotacea</taxon>
        <taxon>Aspidochirotida</taxon>
        <taxon>Holothuriidae</taxon>
        <taxon>Holothuria</taxon>
    </lineage>
</organism>
<dbReference type="PANTHER" id="PTHR24035:SF109">
    <property type="entry name" value="PROTEIN DRAPER"/>
    <property type="match status" value="1"/>
</dbReference>
<gene>
    <name evidence="3" type="ORF">HOLleu_14024</name>
</gene>
<dbReference type="InterPro" id="IPR013783">
    <property type="entry name" value="Ig-like_fold"/>
</dbReference>
<feature type="domain" description="EGF-like" evidence="2">
    <location>
        <begin position="223"/>
        <end position="259"/>
    </location>
</feature>
<feature type="disulfide bond" evidence="1">
    <location>
        <begin position="249"/>
        <end position="258"/>
    </location>
</feature>
<dbReference type="EMBL" id="JAIZAY010000006">
    <property type="protein sequence ID" value="KAJ8039881.1"/>
    <property type="molecule type" value="Genomic_DNA"/>
</dbReference>
<dbReference type="CDD" id="cd00054">
    <property type="entry name" value="EGF_CA"/>
    <property type="match status" value="1"/>
</dbReference>
<dbReference type="InterPro" id="IPR000742">
    <property type="entry name" value="EGF"/>
</dbReference>
<dbReference type="PROSITE" id="PS50026">
    <property type="entry name" value="EGF_3"/>
    <property type="match status" value="2"/>
</dbReference>
<evidence type="ECO:0000259" key="2">
    <source>
        <dbReference type="PROSITE" id="PS50026"/>
    </source>
</evidence>
<feature type="domain" description="EGF-like" evidence="2">
    <location>
        <begin position="278"/>
        <end position="311"/>
    </location>
</feature>
<dbReference type="PROSITE" id="PS00022">
    <property type="entry name" value="EGF_1"/>
    <property type="match status" value="2"/>
</dbReference>
<reference evidence="3" key="1">
    <citation type="submission" date="2021-10" db="EMBL/GenBank/DDBJ databases">
        <title>Tropical sea cucumber genome reveals ecological adaptation and Cuvierian tubules defense mechanism.</title>
        <authorList>
            <person name="Chen T."/>
        </authorList>
    </citation>
    <scope>NUCLEOTIDE SEQUENCE</scope>
    <source>
        <strain evidence="3">Nanhai2018</strain>
        <tissue evidence="3">Muscle</tissue>
    </source>
</reference>
<sequence length="359" mass="38977">MASHVLCIVKILIAVFTFTGYKFNYSFAHTFSDVSVMVTNHLTSLETPAVITVFKTTNQNVTIYKAVLRGSNVNNQYLNFTGSRIESEMSPNGMSATLKLAGSVRSQVGVYTVTVSQDQDQIEMRVLILNSNAFVTPREYSTVVSIDESVSLFANGMRGVQESSLRWRKDGVFQGQPCFETGSCEEQNAQQSIVFECFVAGEYGDQDHAIMNLIVRGCPDGNWGPDCEETCPRCFNGGLCSDVTGLCQCPPGFSGTNCEQVHGRNVFGQFGKRKCNETGDDNSDGCHGALICYPNPFGCVCPAGYSGLDCTEECEDGTFGANCNQTCHCRENVTCAKDTGVCEDSQCGDGWKGTNCQGM</sequence>
<dbReference type="InterPro" id="IPR052108">
    <property type="entry name" value="MEGF/SIB"/>
</dbReference>
<keyword evidence="3" id="KW-0675">Receptor</keyword>
<keyword evidence="4" id="KW-1185">Reference proteome</keyword>
<feature type="disulfide bond" evidence="1">
    <location>
        <begin position="301"/>
        <end position="310"/>
    </location>
</feature>
<keyword evidence="1" id="KW-0245">EGF-like domain</keyword>